<evidence type="ECO:0000313" key="3">
    <source>
        <dbReference type="EMBL" id="PRP88283.1"/>
    </source>
</evidence>
<dbReference type="OrthoDB" id="437889at2759"/>
<evidence type="ECO:0000313" key="4">
    <source>
        <dbReference type="Proteomes" id="UP000241769"/>
    </source>
</evidence>
<protein>
    <recommendedName>
        <fullName evidence="2">Rho-GAP domain-containing protein</fullName>
    </recommendedName>
</protein>
<dbReference type="SUPFAM" id="SSF48350">
    <property type="entry name" value="GTPase activation domain, GAP"/>
    <property type="match status" value="1"/>
</dbReference>
<accession>A0A2P6NWE9</accession>
<dbReference type="Pfam" id="PF00620">
    <property type="entry name" value="RhoGAP"/>
    <property type="match status" value="1"/>
</dbReference>
<dbReference type="Proteomes" id="UP000241769">
    <property type="component" value="Unassembled WGS sequence"/>
</dbReference>
<dbReference type="InterPro" id="IPR000198">
    <property type="entry name" value="RhoGAP_dom"/>
</dbReference>
<dbReference type="AlphaFoldDB" id="A0A2P6NWE9"/>
<dbReference type="Gene3D" id="1.10.555.10">
    <property type="entry name" value="Rho GTPase activation protein"/>
    <property type="match status" value="1"/>
</dbReference>
<dbReference type="EMBL" id="MDYQ01000012">
    <property type="protein sequence ID" value="PRP88283.1"/>
    <property type="molecule type" value="Genomic_DNA"/>
</dbReference>
<sequence length="188" mass="21309">MDFQFANDITLFYPAILYCIIKSIKETDYCHTESLFKVTGDASGVSVIKNRINKDFWMQIIGQNYDLKFSLGSSDPYALVSLLLLVPEDSVELVQSLPRHHRSTIHVIIDLCRRMCQPECIEKNKMGIHNLACVLAPYFVLPPNDFGPTADKDIQFVKNLILHLDCSATVPDSTVQWNLQPPPIPLPF</sequence>
<dbReference type="SMART" id="SM00324">
    <property type="entry name" value="RhoGAP"/>
    <property type="match status" value="1"/>
</dbReference>
<dbReference type="PANTHER" id="PTHR45876">
    <property type="entry name" value="FI04035P"/>
    <property type="match status" value="1"/>
</dbReference>
<dbReference type="PANTHER" id="PTHR45876:SF8">
    <property type="entry name" value="FI04035P"/>
    <property type="match status" value="1"/>
</dbReference>
<dbReference type="InParanoid" id="A0A2P6NWE9"/>
<comment type="caution">
    <text evidence="3">The sequence shown here is derived from an EMBL/GenBank/DDBJ whole genome shotgun (WGS) entry which is preliminary data.</text>
</comment>
<proteinExistence type="predicted"/>
<dbReference type="InterPro" id="IPR008936">
    <property type="entry name" value="Rho_GTPase_activation_prot"/>
</dbReference>
<reference evidence="3 4" key="1">
    <citation type="journal article" date="2018" name="Genome Biol. Evol.">
        <title>Multiple Roots of Fruiting Body Formation in Amoebozoa.</title>
        <authorList>
            <person name="Hillmann F."/>
            <person name="Forbes G."/>
            <person name="Novohradska S."/>
            <person name="Ferling I."/>
            <person name="Riege K."/>
            <person name="Groth M."/>
            <person name="Westermann M."/>
            <person name="Marz M."/>
            <person name="Spaller T."/>
            <person name="Winckler T."/>
            <person name="Schaap P."/>
            <person name="Glockner G."/>
        </authorList>
    </citation>
    <scope>NUCLEOTIDE SEQUENCE [LARGE SCALE GENOMIC DNA]</scope>
    <source>
        <strain evidence="3 4">Jena</strain>
    </source>
</reference>
<feature type="domain" description="Rho-GAP" evidence="2">
    <location>
        <begin position="11"/>
        <end position="165"/>
    </location>
</feature>
<name>A0A2P6NWE9_9EUKA</name>
<keyword evidence="1" id="KW-0343">GTPase activation</keyword>
<dbReference type="GO" id="GO:0005096">
    <property type="term" value="F:GTPase activator activity"/>
    <property type="evidence" value="ECO:0007669"/>
    <property type="project" value="UniProtKB-KW"/>
</dbReference>
<evidence type="ECO:0000259" key="2">
    <source>
        <dbReference type="SMART" id="SM00324"/>
    </source>
</evidence>
<dbReference type="GO" id="GO:0005737">
    <property type="term" value="C:cytoplasm"/>
    <property type="evidence" value="ECO:0007669"/>
    <property type="project" value="TreeGrafter"/>
</dbReference>
<dbReference type="GO" id="GO:0007165">
    <property type="term" value="P:signal transduction"/>
    <property type="evidence" value="ECO:0007669"/>
    <property type="project" value="InterPro"/>
</dbReference>
<keyword evidence="4" id="KW-1185">Reference proteome</keyword>
<gene>
    <name evidence="3" type="ORF">PROFUN_03392</name>
</gene>
<evidence type="ECO:0000256" key="1">
    <source>
        <dbReference type="ARBA" id="ARBA00022468"/>
    </source>
</evidence>
<organism evidence="3 4">
    <name type="scientific">Planoprotostelium fungivorum</name>
    <dbReference type="NCBI Taxonomy" id="1890364"/>
    <lineage>
        <taxon>Eukaryota</taxon>
        <taxon>Amoebozoa</taxon>
        <taxon>Evosea</taxon>
        <taxon>Variosea</taxon>
        <taxon>Cavosteliida</taxon>
        <taxon>Cavosteliaceae</taxon>
        <taxon>Planoprotostelium</taxon>
    </lineage>
</organism>